<keyword evidence="7" id="KW-1185">Reference proteome</keyword>
<comment type="caution">
    <text evidence="6">The sequence shown here is derived from an EMBL/GenBank/DDBJ whole genome shotgun (WGS) entry which is preliminary data.</text>
</comment>
<evidence type="ECO:0000313" key="6">
    <source>
        <dbReference type="EMBL" id="KAJ9179346.1"/>
    </source>
</evidence>
<protein>
    <recommendedName>
        <fullName evidence="5">RRM domain-containing protein</fullName>
    </recommendedName>
</protein>
<comment type="subcellular location">
    <subcellularLocation>
        <location evidence="1">Nucleus</location>
    </subcellularLocation>
</comment>
<feature type="domain" description="RRM" evidence="5">
    <location>
        <begin position="150"/>
        <end position="228"/>
    </location>
</feature>
<evidence type="ECO:0000259" key="5">
    <source>
        <dbReference type="PROSITE" id="PS50102"/>
    </source>
</evidence>
<organism evidence="6 7">
    <name type="scientific">Hevea brasiliensis</name>
    <name type="common">Para rubber tree</name>
    <name type="synonym">Siphonia brasiliensis</name>
    <dbReference type="NCBI Taxonomy" id="3981"/>
    <lineage>
        <taxon>Eukaryota</taxon>
        <taxon>Viridiplantae</taxon>
        <taxon>Streptophyta</taxon>
        <taxon>Embryophyta</taxon>
        <taxon>Tracheophyta</taxon>
        <taxon>Spermatophyta</taxon>
        <taxon>Magnoliopsida</taxon>
        <taxon>eudicotyledons</taxon>
        <taxon>Gunneridae</taxon>
        <taxon>Pentapetalae</taxon>
        <taxon>rosids</taxon>
        <taxon>fabids</taxon>
        <taxon>Malpighiales</taxon>
        <taxon>Euphorbiaceae</taxon>
        <taxon>Crotonoideae</taxon>
        <taxon>Micrandreae</taxon>
        <taxon>Hevea</taxon>
    </lineage>
</organism>
<dbReference type="EMBL" id="JARPOI010000006">
    <property type="protein sequence ID" value="KAJ9179345.1"/>
    <property type="molecule type" value="Genomic_DNA"/>
</dbReference>
<keyword evidence="2" id="KW-0539">Nucleus</keyword>
<name>A0ABQ9MJR2_HEVBR</name>
<dbReference type="Pfam" id="PF00076">
    <property type="entry name" value="RRM_1"/>
    <property type="match status" value="2"/>
</dbReference>
<evidence type="ECO:0000256" key="4">
    <source>
        <dbReference type="SAM" id="MobiDB-lite"/>
    </source>
</evidence>
<evidence type="ECO:0000256" key="3">
    <source>
        <dbReference type="PROSITE-ProRule" id="PRU00176"/>
    </source>
</evidence>
<feature type="region of interest" description="Disordered" evidence="4">
    <location>
        <begin position="33"/>
        <end position="57"/>
    </location>
</feature>
<evidence type="ECO:0000256" key="1">
    <source>
        <dbReference type="ARBA" id="ARBA00004123"/>
    </source>
</evidence>
<dbReference type="InterPro" id="IPR035979">
    <property type="entry name" value="RBD_domain_sf"/>
</dbReference>
<proteinExistence type="predicted"/>
<dbReference type="PROSITE" id="PS50102">
    <property type="entry name" value="RRM"/>
    <property type="match status" value="2"/>
</dbReference>
<dbReference type="SMART" id="SM00360">
    <property type="entry name" value="RRM"/>
    <property type="match status" value="2"/>
</dbReference>
<dbReference type="InterPro" id="IPR000504">
    <property type="entry name" value="RRM_dom"/>
</dbReference>
<dbReference type="CDD" id="cd12325">
    <property type="entry name" value="RRM1_hnRNPA_hnRNPD_like"/>
    <property type="match status" value="1"/>
</dbReference>
<sequence>MDYDYGQQRMQFGDKILAYNGEEEDYYYDNTQQKQQMGGAGNARKQSLSHHNRDSSSSFPGKLFVGGVSWETTEETFMDYFSKYGEITDSVIMMDRHSGRPRGFGFVTFADPVVANRVLEEDHVIDGRAVEVKRTVPREDMDVKGVIRAKKIFVGGIPPALTEDELKEYFSVYGNIVEHQIMLDHKTGRSRGFGFVTFDSEDSVEQIFSEGRAHELGGKQVEIKKAVPKRNGGDYGSAAKPHSGFSDGAGHGLGDLYGGKIGGGYGMYNGYGGYNGYGAYGAYGSSNGFYGGYGYGFGFGGPMMFGSSGYGGSGYGAPSGYGATAGYGGGKVYGRSSDTGSFGTGKGYGNGTGGALHGGHGSSKGYGGSENGGSAVTARYHPYHK</sequence>
<evidence type="ECO:0000313" key="7">
    <source>
        <dbReference type="Proteomes" id="UP001174677"/>
    </source>
</evidence>
<feature type="domain" description="RRM" evidence="5">
    <location>
        <begin position="61"/>
        <end position="137"/>
    </location>
</feature>
<dbReference type="Gene3D" id="3.30.70.330">
    <property type="match status" value="2"/>
</dbReference>
<dbReference type="InterPro" id="IPR012677">
    <property type="entry name" value="Nucleotide-bd_a/b_plait_sf"/>
</dbReference>
<evidence type="ECO:0000256" key="2">
    <source>
        <dbReference type="ARBA" id="ARBA00023242"/>
    </source>
</evidence>
<gene>
    <name evidence="6" type="ORF">P3X46_011146</name>
</gene>
<dbReference type="PANTHER" id="PTHR48033">
    <property type="entry name" value="RNA-BINDING (RRM/RBD/RNP MOTIFS) FAMILY PROTEIN"/>
    <property type="match status" value="1"/>
</dbReference>
<dbReference type="Proteomes" id="UP001174677">
    <property type="component" value="Chromosome 6"/>
</dbReference>
<accession>A0ABQ9MJR2</accession>
<dbReference type="PANTHER" id="PTHR48033:SF10">
    <property type="entry name" value="RNA-BINDING PROTEIN SQUID"/>
    <property type="match status" value="1"/>
</dbReference>
<reference evidence="6" key="1">
    <citation type="journal article" date="2023" name="Plant Biotechnol. J.">
        <title>Chromosome-level wild Hevea brasiliensis genome provides new tools for genomic-assisted breeding and valuable loci to elevate rubber yield.</title>
        <authorList>
            <person name="Cheng H."/>
            <person name="Song X."/>
            <person name="Hu Y."/>
            <person name="Wu T."/>
            <person name="Yang Q."/>
            <person name="An Z."/>
            <person name="Feng S."/>
            <person name="Deng Z."/>
            <person name="Wu W."/>
            <person name="Zeng X."/>
            <person name="Tu M."/>
            <person name="Wang X."/>
            <person name="Huang H."/>
        </authorList>
    </citation>
    <scope>NUCLEOTIDE SEQUENCE</scope>
    <source>
        <strain evidence="6">MT/VB/25A 57/8</strain>
    </source>
</reference>
<keyword evidence="3" id="KW-0694">RNA-binding</keyword>
<dbReference type="EMBL" id="JARPOI010000006">
    <property type="protein sequence ID" value="KAJ9179346.1"/>
    <property type="molecule type" value="Genomic_DNA"/>
</dbReference>
<dbReference type="SUPFAM" id="SSF54928">
    <property type="entry name" value="RNA-binding domain, RBD"/>
    <property type="match status" value="2"/>
</dbReference>